<gene>
    <name evidence="6" type="ORF">IM725_13540</name>
</gene>
<keyword evidence="4" id="KW-0804">Transcription</keyword>
<dbReference type="InterPro" id="IPR036390">
    <property type="entry name" value="WH_DNA-bd_sf"/>
</dbReference>
<evidence type="ECO:0000313" key="6">
    <source>
        <dbReference type="EMBL" id="MBE7941597.1"/>
    </source>
</evidence>
<dbReference type="PROSITE" id="PS50931">
    <property type="entry name" value="HTH_LYSR"/>
    <property type="match status" value="1"/>
</dbReference>
<dbReference type="InterPro" id="IPR005119">
    <property type="entry name" value="LysR_subst-bd"/>
</dbReference>
<dbReference type="Pfam" id="PF00126">
    <property type="entry name" value="HTH_1"/>
    <property type="match status" value="1"/>
</dbReference>
<dbReference type="SUPFAM" id="SSF46785">
    <property type="entry name" value="Winged helix' DNA-binding domain"/>
    <property type="match status" value="1"/>
</dbReference>
<dbReference type="RefSeq" id="WP_193781132.1">
    <property type="nucleotide sequence ID" value="NZ_JADDOJ010000056.1"/>
</dbReference>
<dbReference type="Pfam" id="PF03466">
    <property type="entry name" value="LysR_substrate"/>
    <property type="match status" value="1"/>
</dbReference>
<comment type="caution">
    <text evidence="6">The sequence shown here is derived from an EMBL/GenBank/DDBJ whole genome shotgun (WGS) entry which is preliminary data.</text>
</comment>
<comment type="similarity">
    <text evidence="1">Belongs to the LysR transcriptional regulatory family.</text>
</comment>
<dbReference type="InterPro" id="IPR037402">
    <property type="entry name" value="YidZ_PBP2"/>
</dbReference>
<proteinExistence type="inferred from homology"/>
<dbReference type="PANTHER" id="PTHR30118">
    <property type="entry name" value="HTH-TYPE TRANSCRIPTIONAL REGULATOR LEUO-RELATED"/>
    <property type="match status" value="1"/>
</dbReference>
<dbReference type="CDD" id="cd08417">
    <property type="entry name" value="PBP2_Nitroaromatics_like"/>
    <property type="match status" value="1"/>
</dbReference>
<dbReference type="Gene3D" id="3.40.190.10">
    <property type="entry name" value="Periplasmic binding protein-like II"/>
    <property type="match status" value="2"/>
</dbReference>
<evidence type="ECO:0000259" key="5">
    <source>
        <dbReference type="PROSITE" id="PS50931"/>
    </source>
</evidence>
<feature type="domain" description="HTH lysR-type" evidence="5">
    <location>
        <begin position="9"/>
        <end position="66"/>
    </location>
</feature>
<organism evidence="6 7">
    <name type="scientific">Ramlibacter aquaticus</name>
    <dbReference type="NCBI Taxonomy" id="2780094"/>
    <lineage>
        <taxon>Bacteria</taxon>
        <taxon>Pseudomonadati</taxon>
        <taxon>Pseudomonadota</taxon>
        <taxon>Betaproteobacteria</taxon>
        <taxon>Burkholderiales</taxon>
        <taxon>Comamonadaceae</taxon>
        <taxon>Ramlibacter</taxon>
    </lineage>
</organism>
<keyword evidence="3" id="KW-0238">DNA-binding</keyword>
<dbReference type="InterPro" id="IPR050389">
    <property type="entry name" value="LysR-type_TF"/>
</dbReference>
<reference evidence="6 7" key="1">
    <citation type="submission" date="2020-10" db="EMBL/GenBank/DDBJ databases">
        <title>Draft genome of Ramlibacter aquaticus LMG 30558.</title>
        <authorList>
            <person name="Props R."/>
        </authorList>
    </citation>
    <scope>NUCLEOTIDE SEQUENCE [LARGE SCALE GENOMIC DNA]</scope>
    <source>
        <strain evidence="6 7">LMG 30558</strain>
    </source>
</reference>
<keyword evidence="2" id="KW-0805">Transcription regulation</keyword>
<evidence type="ECO:0000313" key="7">
    <source>
        <dbReference type="Proteomes" id="UP000715965"/>
    </source>
</evidence>
<protein>
    <submittedName>
        <fullName evidence="6">LysR family transcriptional regulator</fullName>
    </submittedName>
</protein>
<dbReference type="InterPro" id="IPR036388">
    <property type="entry name" value="WH-like_DNA-bd_sf"/>
</dbReference>
<dbReference type="PANTHER" id="PTHR30118:SF6">
    <property type="entry name" value="HTH-TYPE TRANSCRIPTIONAL REGULATOR LEUO"/>
    <property type="match status" value="1"/>
</dbReference>
<evidence type="ECO:0000256" key="3">
    <source>
        <dbReference type="ARBA" id="ARBA00023125"/>
    </source>
</evidence>
<dbReference type="Gene3D" id="1.10.10.10">
    <property type="entry name" value="Winged helix-like DNA-binding domain superfamily/Winged helix DNA-binding domain"/>
    <property type="match status" value="1"/>
</dbReference>
<evidence type="ECO:0000256" key="2">
    <source>
        <dbReference type="ARBA" id="ARBA00023015"/>
    </source>
</evidence>
<accession>A0ABR9SIM7</accession>
<sequence>MSRFDWTHLDAHALQLLLTVLETRNVTQAAMRLGVTQSAVSHGLDKLREITGDPLFVKAGRGIAATARAESLGTPARELLHAMQRFARNEAFDPLEWEATLTIAANDFQRDLLLPALAERLRRAAPRVNIRVIPSALPHLEMLRDDNCQLVISPRPPEGADIVQKRLFEDDYRVFYDPARRDAPLDEQDYLAAEHATVVYPPSRPLDLDQQLAARGVRRRIRVMVPGFGALPAFLRGSKLLATAPAGLAHHTLQGFAHAPVPLQCPTLPMYAVWHARYQQDPAHRWLRAQLDEVVAEVMAHTLATA</sequence>
<keyword evidence="7" id="KW-1185">Reference proteome</keyword>
<evidence type="ECO:0000256" key="1">
    <source>
        <dbReference type="ARBA" id="ARBA00009437"/>
    </source>
</evidence>
<dbReference type="Proteomes" id="UP000715965">
    <property type="component" value="Unassembled WGS sequence"/>
</dbReference>
<dbReference type="SUPFAM" id="SSF53850">
    <property type="entry name" value="Periplasmic binding protein-like II"/>
    <property type="match status" value="1"/>
</dbReference>
<dbReference type="InterPro" id="IPR000847">
    <property type="entry name" value="LysR_HTH_N"/>
</dbReference>
<name>A0ABR9SIM7_9BURK</name>
<evidence type="ECO:0000256" key="4">
    <source>
        <dbReference type="ARBA" id="ARBA00023163"/>
    </source>
</evidence>
<dbReference type="EMBL" id="JADDOJ010000056">
    <property type="protein sequence ID" value="MBE7941597.1"/>
    <property type="molecule type" value="Genomic_DNA"/>
</dbReference>